<keyword evidence="3 6" id="KW-0812">Transmembrane</keyword>
<evidence type="ECO:0000259" key="7">
    <source>
        <dbReference type="Pfam" id="PF00892"/>
    </source>
</evidence>
<dbReference type="HOGENOM" id="CLU_033863_21_3_4"/>
<dbReference type="SUPFAM" id="SSF103481">
    <property type="entry name" value="Multidrug resistance efflux transporter EmrE"/>
    <property type="match status" value="2"/>
</dbReference>
<evidence type="ECO:0000256" key="4">
    <source>
        <dbReference type="ARBA" id="ARBA00022989"/>
    </source>
</evidence>
<organism evidence="8">
    <name type="scientific">Burkholderia orbicola (strain AU 1054)</name>
    <dbReference type="NCBI Taxonomy" id="331271"/>
    <lineage>
        <taxon>Bacteria</taxon>
        <taxon>Pseudomonadati</taxon>
        <taxon>Pseudomonadota</taxon>
        <taxon>Betaproteobacteria</taxon>
        <taxon>Burkholderiales</taxon>
        <taxon>Burkholderiaceae</taxon>
        <taxon>Burkholderia</taxon>
        <taxon>Burkholderia cepacia complex</taxon>
        <taxon>Burkholderia orbicola</taxon>
    </lineage>
</organism>
<feature type="transmembrane region" description="Helical" evidence="6">
    <location>
        <begin position="174"/>
        <end position="194"/>
    </location>
</feature>
<feature type="transmembrane region" description="Helical" evidence="6">
    <location>
        <begin position="7"/>
        <end position="27"/>
    </location>
</feature>
<dbReference type="InterPro" id="IPR051258">
    <property type="entry name" value="Diverse_Substrate_Transporter"/>
</dbReference>
<feature type="domain" description="EamA" evidence="7">
    <location>
        <begin position="6"/>
        <end position="136"/>
    </location>
</feature>
<feature type="transmembrane region" description="Helical" evidence="6">
    <location>
        <begin position="206"/>
        <end position="224"/>
    </location>
</feature>
<feature type="transmembrane region" description="Helical" evidence="6">
    <location>
        <begin position="94"/>
        <end position="113"/>
    </location>
</feature>
<dbReference type="AlphaFoldDB" id="A0A0H2XZI2"/>
<feature type="transmembrane region" description="Helical" evidence="6">
    <location>
        <begin position="39"/>
        <end position="57"/>
    </location>
</feature>
<dbReference type="PANTHER" id="PTHR42920">
    <property type="entry name" value="OS03G0707200 PROTEIN-RELATED"/>
    <property type="match status" value="1"/>
</dbReference>
<dbReference type="PANTHER" id="PTHR42920:SF5">
    <property type="entry name" value="EAMA DOMAIN-CONTAINING PROTEIN"/>
    <property type="match status" value="1"/>
</dbReference>
<evidence type="ECO:0000256" key="2">
    <source>
        <dbReference type="ARBA" id="ARBA00022475"/>
    </source>
</evidence>
<dbReference type="GO" id="GO:0005886">
    <property type="term" value="C:plasma membrane"/>
    <property type="evidence" value="ECO:0007669"/>
    <property type="project" value="UniProtKB-SubCell"/>
</dbReference>
<feature type="transmembrane region" description="Helical" evidence="6">
    <location>
        <begin position="120"/>
        <end position="137"/>
    </location>
</feature>
<feature type="domain" description="EamA" evidence="7">
    <location>
        <begin position="145"/>
        <end position="277"/>
    </location>
</feature>
<accession>A0A0H2XZI2</accession>
<evidence type="ECO:0000256" key="6">
    <source>
        <dbReference type="SAM" id="Phobius"/>
    </source>
</evidence>
<protein>
    <recommendedName>
        <fullName evidence="7">EamA domain-containing protein</fullName>
    </recommendedName>
</protein>
<evidence type="ECO:0000313" key="8">
    <source>
        <dbReference type="EMBL" id="ABF80071.1"/>
    </source>
</evidence>
<keyword evidence="4 6" id="KW-1133">Transmembrane helix</keyword>
<gene>
    <name evidence="8" type="ordered locus">Bcen_5197</name>
</gene>
<dbReference type="EMBL" id="CP000379">
    <property type="protein sequence ID" value="ABF80071.1"/>
    <property type="molecule type" value="Genomic_DNA"/>
</dbReference>
<dbReference type="InterPro" id="IPR037185">
    <property type="entry name" value="EmrE-like"/>
</dbReference>
<comment type="subcellular location">
    <subcellularLocation>
        <location evidence="1">Cell membrane</location>
        <topology evidence="1">Multi-pass membrane protein</topology>
    </subcellularLocation>
</comment>
<evidence type="ECO:0000256" key="3">
    <source>
        <dbReference type="ARBA" id="ARBA00022692"/>
    </source>
</evidence>
<reference evidence="8" key="1">
    <citation type="submission" date="2006-05" db="EMBL/GenBank/DDBJ databases">
        <title>Complete sequence of chromosome 2 of Burkholderia cenocepacia AU 1054.</title>
        <authorList>
            <consortium name="US DOE Joint Genome Institute"/>
            <person name="Copeland A."/>
            <person name="Lucas S."/>
            <person name="Lapidus A."/>
            <person name="Barry K."/>
            <person name="Detter J.C."/>
            <person name="Glavina del Rio T."/>
            <person name="Hammon N."/>
            <person name="Israni S."/>
            <person name="Dalin E."/>
            <person name="Tice H."/>
            <person name="Pitluck S."/>
            <person name="Chain P."/>
            <person name="Malfatti S."/>
            <person name="Shin M."/>
            <person name="Vergez L."/>
            <person name="Schmutz J."/>
            <person name="Larimer F."/>
            <person name="Land M."/>
            <person name="Hauser L."/>
            <person name="Kyrpides N."/>
            <person name="Lykidis A."/>
            <person name="LiPuma J.J."/>
            <person name="Konstantinidis K."/>
            <person name="Tiedje J.M."/>
            <person name="Richardson P."/>
        </authorList>
    </citation>
    <scope>NUCLEOTIDE SEQUENCE [LARGE SCALE GENOMIC DNA]</scope>
    <source>
        <strain evidence="8">AU 1054</strain>
    </source>
</reference>
<feature type="transmembrane region" description="Helical" evidence="6">
    <location>
        <begin position="236"/>
        <end position="255"/>
    </location>
</feature>
<evidence type="ECO:0000256" key="5">
    <source>
        <dbReference type="ARBA" id="ARBA00023136"/>
    </source>
</evidence>
<keyword evidence="2" id="KW-1003">Cell membrane</keyword>
<dbReference type="Pfam" id="PF00892">
    <property type="entry name" value="EamA"/>
    <property type="match status" value="2"/>
</dbReference>
<dbReference type="InterPro" id="IPR000620">
    <property type="entry name" value="EamA_dom"/>
</dbReference>
<feature type="transmembrane region" description="Helical" evidence="6">
    <location>
        <begin position="261"/>
        <end position="279"/>
    </location>
</feature>
<evidence type="ECO:0000256" key="1">
    <source>
        <dbReference type="ARBA" id="ARBA00004651"/>
    </source>
</evidence>
<name>A0A0H2XZI2_BURO1</name>
<sequence length="288" mass="31170" precursor="true">MKSENTWAFALVCVTILWGWSFVAIHQSLGFVSASTFNAYRFLIGAAAMFIVLMRRWRHVEWRAGRRAILPGVVLFIAFAFQTAGIAYTTASNASFITGLAVIFAPAFGYWMLKIRPSRQQVIGAAIAAVGLAMLTMRDLSIHVGDALVLGCAVFTALHIVVLSKRSKGADVELLAFIQVLVVGVLSLLWSLAFHEFSVPNSPQPVWTAIIVGIGGTAIGYFVQTRAQVESAPGRIALILVLEPVFGGLFGYVLGGDRLSSMNFAGAALIIAAMFVTEYRPRLRVVTN</sequence>
<feature type="transmembrane region" description="Helical" evidence="6">
    <location>
        <begin position="143"/>
        <end position="162"/>
    </location>
</feature>
<proteinExistence type="predicted"/>
<keyword evidence="5 6" id="KW-0472">Membrane</keyword>
<feature type="transmembrane region" description="Helical" evidence="6">
    <location>
        <begin position="69"/>
        <end position="88"/>
    </location>
</feature>